<dbReference type="EMBL" id="JAUSVX010000025">
    <property type="protein sequence ID" value="MDQ0474748.1"/>
    <property type="molecule type" value="Genomic_DNA"/>
</dbReference>
<dbReference type="Gene3D" id="3.10.180.10">
    <property type="entry name" value="2,3-Dihydroxybiphenyl 1,2-Dioxygenase, domain 1"/>
    <property type="match status" value="1"/>
</dbReference>
<comment type="caution">
    <text evidence="3">The sequence shown here is derived from an EMBL/GenBank/DDBJ whole genome shotgun (WGS) entry which is preliminary data.</text>
</comment>
<evidence type="ECO:0000313" key="3">
    <source>
        <dbReference type="EMBL" id="MDQ0474748.1"/>
    </source>
</evidence>
<reference evidence="3 4" key="1">
    <citation type="submission" date="2023-07" db="EMBL/GenBank/DDBJ databases">
        <title>Genomic Encyclopedia of Type Strains, Phase IV (KMG-IV): sequencing the most valuable type-strain genomes for metagenomic binning, comparative biology and taxonomic classification.</title>
        <authorList>
            <person name="Goeker M."/>
        </authorList>
    </citation>
    <scope>NUCLEOTIDE SEQUENCE [LARGE SCALE GENOMIC DNA]</scope>
    <source>
        <strain evidence="3 4">DSM 19619</strain>
    </source>
</reference>
<keyword evidence="4" id="KW-1185">Reference proteome</keyword>
<feature type="domain" description="VOC" evidence="2">
    <location>
        <begin position="10"/>
        <end position="151"/>
    </location>
</feature>
<dbReference type="PROSITE" id="PS51819">
    <property type="entry name" value="VOC"/>
    <property type="match status" value="1"/>
</dbReference>
<dbReference type="InterPro" id="IPR029068">
    <property type="entry name" value="Glyas_Bleomycin-R_OHBP_Dase"/>
</dbReference>
<dbReference type="RefSeq" id="WP_307284897.1">
    <property type="nucleotide sequence ID" value="NZ_JAUSVX010000025.1"/>
</dbReference>
<dbReference type="PANTHER" id="PTHR43048">
    <property type="entry name" value="METHYLMALONYL-COA EPIMERASE"/>
    <property type="match status" value="1"/>
</dbReference>
<dbReference type="Pfam" id="PF13669">
    <property type="entry name" value="Glyoxalase_4"/>
    <property type="match status" value="1"/>
</dbReference>
<dbReference type="SUPFAM" id="SSF54593">
    <property type="entry name" value="Glyoxalase/Bleomycin resistance protein/Dihydroxybiphenyl dioxygenase"/>
    <property type="match status" value="1"/>
</dbReference>
<evidence type="ECO:0000256" key="1">
    <source>
        <dbReference type="ARBA" id="ARBA00022723"/>
    </source>
</evidence>
<organism evidence="3 4">
    <name type="scientific">Labrys wisconsinensis</name>
    <dbReference type="NCBI Taxonomy" id="425677"/>
    <lineage>
        <taxon>Bacteria</taxon>
        <taxon>Pseudomonadati</taxon>
        <taxon>Pseudomonadota</taxon>
        <taxon>Alphaproteobacteria</taxon>
        <taxon>Hyphomicrobiales</taxon>
        <taxon>Xanthobacteraceae</taxon>
        <taxon>Labrys</taxon>
    </lineage>
</organism>
<gene>
    <name evidence="3" type="ORF">QO011_007789</name>
</gene>
<dbReference type="Proteomes" id="UP001242480">
    <property type="component" value="Unassembled WGS sequence"/>
</dbReference>
<sequence>MNAPVLRPETLCQVGFVVHDVAATARKYAEAFGFPVPPIIETPGFDKARTTVNGEPSEATAKLAFFQTGQLVIELIQPDETPSVWRDFLETNGEGVHHIAFRVADTKAAEAGLAGQGFPTLQQGLFVDGSGMYTYLDTAPQLGVMIELLETFRKS</sequence>
<evidence type="ECO:0000259" key="2">
    <source>
        <dbReference type="PROSITE" id="PS51819"/>
    </source>
</evidence>
<keyword evidence="1" id="KW-0479">Metal-binding</keyword>
<proteinExistence type="predicted"/>
<dbReference type="InterPro" id="IPR037523">
    <property type="entry name" value="VOC_core"/>
</dbReference>
<evidence type="ECO:0000313" key="4">
    <source>
        <dbReference type="Proteomes" id="UP001242480"/>
    </source>
</evidence>
<dbReference type="PANTHER" id="PTHR43048:SF3">
    <property type="entry name" value="METHYLMALONYL-COA EPIMERASE, MITOCHONDRIAL"/>
    <property type="match status" value="1"/>
</dbReference>
<accession>A0ABU0JMW9</accession>
<protein>
    <submittedName>
        <fullName evidence="3">Catechol 2,3-dioxygenase-like lactoylglutathione lyase family enzyme</fullName>
    </submittedName>
</protein>
<name>A0ABU0JMW9_9HYPH</name>
<dbReference type="InterPro" id="IPR051785">
    <property type="entry name" value="MMCE/EMCE_epimerase"/>
</dbReference>